<proteinExistence type="predicted"/>
<evidence type="ECO:0000313" key="2">
    <source>
        <dbReference type="Proteomes" id="UP000320314"/>
    </source>
</evidence>
<keyword evidence="2" id="KW-1185">Reference proteome</keyword>
<dbReference type="Proteomes" id="UP000320314">
    <property type="component" value="Unassembled WGS sequence"/>
</dbReference>
<dbReference type="AlphaFoldDB" id="A0A506U1X2"/>
<gene>
    <name evidence="1" type="ORF">FJU11_17520</name>
</gene>
<sequence>MDNDEKIRRAQNAEALKNNPAFDEAVERVRGDLLRDFEKSRLVDADQRERIHLSLDLLRKLERAVTAAMEDGKSYKRYRKSLEKPGWRD</sequence>
<protein>
    <submittedName>
        <fullName evidence="1">Uncharacterized protein</fullName>
    </submittedName>
</protein>
<comment type="caution">
    <text evidence="1">The sequence shown here is derived from an EMBL/GenBank/DDBJ whole genome shotgun (WGS) entry which is preliminary data.</text>
</comment>
<name>A0A506U1X2_9HYPH</name>
<reference evidence="1 2" key="1">
    <citation type="submission" date="2019-06" db="EMBL/GenBank/DDBJ databases">
        <authorList>
            <person name="Li M."/>
        </authorList>
    </citation>
    <scope>NUCLEOTIDE SEQUENCE [LARGE SCALE GENOMIC DNA]</scope>
    <source>
        <strain evidence="1 2">BGMRC6574</strain>
    </source>
</reference>
<dbReference type="EMBL" id="VHLH01000047">
    <property type="protein sequence ID" value="TPW25857.1"/>
    <property type="molecule type" value="Genomic_DNA"/>
</dbReference>
<evidence type="ECO:0000313" key="1">
    <source>
        <dbReference type="EMBL" id="TPW25857.1"/>
    </source>
</evidence>
<organism evidence="1 2">
    <name type="scientific">Pararhizobium mangrovi</name>
    <dbReference type="NCBI Taxonomy" id="2590452"/>
    <lineage>
        <taxon>Bacteria</taxon>
        <taxon>Pseudomonadati</taxon>
        <taxon>Pseudomonadota</taxon>
        <taxon>Alphaproteobacteria</taxon>
        <taxon>Hyphomicrobiales</taxon>
        <taxon>Rhizobiaceae</taxon>
        <taxon>Rhizobium/Agrobacterium group</taxon>
        <taxon>Pararhizobium</taxon>
    </lineage>
</organism>
<dbReference type="RefSeq" id="WP_141168371.1">
    <property type="nucleotide sequence ID" value="NZ_VHLH01000047.1"/>
</dbReference>
<accession>A0A506U1X2</accession>